<proteinExistence type="predicted"/>
<comment type="caution">
    <text evidence="1">The sequence shown here is derived from an EMBL/GenBank/DDBJ whole genome shotgun (WGS) entry which is preliminary data.</text>
</comment>
<accession>A0A558AS60</accession>
<dbReference type="Pfam" id="PF19459">
    <property type="entry name" value="DUF5996"/>
    <property type="match status" value="1"/>
</dbReference>
<keyword evidence="2" id="KW-1185">Reference proteome</keyword>
<dbReference type="Proteomes" id="UP000315103">
    <property type="component" value="Unassembled WGS sequence"/>
</dbReference>
<gene>
    <name evidence="1" type="ORF">FO441_11375</name>
</gene>
<dbReference type="InterPro" id="IPR046038">
    <property type="entry name" value="DUF5996"/>
</dbReference>
<dbReference type="AlphaFoldDB" id="A0A558AS60"/>
<dbReference type="OrthoDB" id="9800945at2"/>
<sequence length="300" mass="35023">MSFYQENMKEITTLQLVSQIIGKIKLEYAHQQPQWAHVVLDITPRGFTTGLLKQNGEAFIIEADLVHNRVIVETVSGDETVALEDGKTVRTYYEEIMDAARRLGLYLSIFTTPQEMKTTTPFELDEDHHHYNPDVSREILAWFQYASDAEAMFLAPLRIRKAMPGLFWGTFDVSCFAVYDQFEPFPDDTKVIERAAFDEHMIEFGFWLGDDTFKDPTFFVLPYPFVSDTVLEVDDSFPEGSYFKAEMAEYLYEMKNGRDEQEKEKIAQFFRASFVKSRQHLGWDNQQHCFNSLKMNENQR</sequence>
<evidence type="ECO:0000313" key="2">
    <source>
        <dbReference type="Proteomes" id="UP000315103"/>
    </source>
</evidence>
<dbReference type="EMBL" id="VMSJ01000005">
    <property type="protein sequence ID" value="TVT27091.1"/>
    <property type="molecule type" value="Genomic_DNA"/>
</dbReference>
<reference evidence="1 2" key="1">
    <citation type="submission" date="2019-07" db="EMBL/GenBank/DDBJ databases">
        <title>Salinicoccus cyprini sp. nov., isolated from gastro-intestinal tract of mirror carp, Cyprinus carpio var. specularis, collected from Gobind Sagar Reservoir, Himachal Pradesh, India.</title>
        <authorList>
            <person name="Talwar C."/>
            <person name="Singh A.K."/>
            <person name="Lal R."/>
            <person name="Negi R.K."/>
        </authorList>
    </citation>
    <scope>NUCLEOTIDE SEQUENCE [LARGE SCALE GENOMIC DNA]</scope>
    <source>
        <strain evidence="1 2">CT19</strain>
    </source>
</reference>
<dbReference type="RefSeq" id="WP_145290220.1">
    <property type="nucleotide sequence ID" value="NZ_VMSJ01000005.1"/>
</dbReference>
<protein>
    <submittedName>
        <fullName evidence="1">Uncharacterized protein</fullName>
    </submittedName>
</protein>
<name>A0A558AS60_9STAP</name>
<organism evidence="1 2">
    <name type="scientific">Salinicoccus cyprini</name>
    <dbReference type="NCBI Taxonomy" id="2493691"/>
    <lineage>
        <taxon>Bacteria</taxon>
        <taxon>Bacillati</taxon>
        <taxon>Bacillota</taxon>
        <taxon>Bacilli</taxon>
        <taxon>Bacillales</taxon>
        <taxon>Staphylococcaceae</taxon>
        <taxon>Salinicoccus</taxon>
    </lineage>
</organism>
<evidence type="ECO:0000313" key="1">
    <source>
        <dbReference type="EMBL" id="TVT27091.1"/>
    </source>
</evidence>